<sequence>MPDTPLDPVVEKRLRGTRLAKRIYAPRTLGLLVGGLCIGSALHELPTPPWVWTLWSLQILFWSHLAYWRARYHKSPYHAERQNLGADSLLGGFWVAAMHFNVLPSIVVVTMICLDNIAVGGTRMALRGLGLLATGTLIGMWLISPGFPNIVPSATVLLCSLPMIITYPLVIGYITYLQARRLSRQKTALIELSRSDGLTGLFNRRFWEDQVAANLPTDSPATIALLDLDHFKRINDEHGHGVGDQTLRTLSSLLRQSFGDDVLLGRYGGEEFGLLMPSTTLDQAWTAIQRFQQRLRHYPPPPPLSRMPTCSIGLAAKSPLTRNHEQWLLQADQALYSAKHAGRNRICIDGAPTSQTTLDLG</sequence>
<proteinExistence type="predicted"/>
<dbReference type="AlphaFoldDB" id="A0A1Q8SSZ7"/>
<dbReference type="GO" id="GO:1902201">
    <property type="term" value="P:negative regulation of bacterial-type flagellum-dependent cell motility"/>
    <property type="evidence" value="ECO:0007669"/>
    <property type="project" value="TreeGrafter"/>
</dbReference>
<dbReference type="Pfam" id="PF00990">
    <property type="entry name" value="GGDEF"/>
    <property type="match status" value="1"/>
</dbReference>
<dbReference type="EMBL" id="MSDO01000010">
    <property type="protein sequence ID" value="OLO04502.1"/>
    <property type="molecule type" value="Genomic_DNA"/>
</dbReference>
<dbReference type="FunFam" id="3.30.70.270:FF:000001">
    <property type="entry name" value="Diguanylate cyclase domain protein"/>
    <property type="match status" value="1"/>
</dbReference>
<evidence type="ECO:0000313" key="5">
    <source>
        <dbReference type="EMBL" id="OLO04502.1"/>
    </source>
</evidence>
<name>A0A1Q8SSZ7_9GAMM</name>
<accession>A0A1Q8SSZ7</accession>
<dbReference type="Gene3D" id="3.30.70.270">
    <property type="match status" value="1"/>
</dbReference>
<feature type="transmembrane region" description="Helical" evidence="3">
    <location>
        <begin position="155"/>
        <end position="176"/>
    </location>
</feature>
<feature type="transmembrane region" description="Helical" evidence="3">
    <location>
        <begin position="89"/>
        <end position="112"/>
    </location>
</feature>
<keyword evidence="6" id="KW-1185">Reference proteome</keyword>
<dbReference type="PANTHER" id="PTHR45138:SF24">
    <property type="entry name" value="DIGUANYLATE CYCLASE DGCC-RELATED"/>
    <property type="match status" value="1"/>
</dbReference>
<dbReference type="OrthoDB" id="9812260at2"/>
<dbReference type="InterPro" id="IPR007894">
    <property type="entry name" value="MASE2"/>
</dbReference>
<dbReference type="SUPFAM" id="SSF55073">
    <property type="entry name" value="Nucleotide cyclase"/>
    <property type="match status" value="1"/>
</dbReference>
<dbReference type="InterPro" id="IPR000160">
    <property type="entry name" value="GGDEF_dom"/>
</dbReference>
<dbReference type="PANTHER" id="PTHR45138">
    <property type="entry name" value="REGULATORY COMPONENTS OF SENSORY TRANSDUCTION SYSTEM"/>
    <property type="match status" value="1"/>
</dbReference>
<comment type="cofactor">
    <cofactor evidence="1">
        <name>Mg(2+)</name>
        <dbReference type="ChEBI" id="CHEBI:18420"/>
    </cofactor>
</comment>
<evidence type="ECO:0000256" key="3">
    <source>
        <dbReference type="SAM" id="Phobius"/>
    </source>
</evidence>
<dbReference type="InterPro" id="IPR043128">
    <property type="entry name" value="Rev_trsase/Diguanyl_cyclase"/>
</dbReference>
<dbReference type="PROSITE" id="PS50887">
    <property type="entry name" value="GGDEF"/>
    <property type="match status" value="1"/>
</dbReference>
<feature type="transmembrane region" description="Helical" evidence="3">
    <location>
        <begin position="23"/>
        <end position="43"/>
    </location>
</feature>
<dbReference type="STRING" id="404433.BTW07_08715"/>
<feature type="domain" description="GGDEF" evidence="4">
    <location>
        <begin position="219"/>
        <end position="351"/>
    </location>
</feature>
<dbReference type="InterPro" id="IPR050469">
    <property type="entry name" value="Diguanylate_Cyclase"/>
</dbReference>
<keyword evidence="3" id="KW-1133">Transmembrane helix</keyword>
<evidence type="ECO:0000256" key="2">
    <source>
        <dbReference type="ARBA" id="ARBA00012528"/>
    </source>
</evidence>
<gene>
    <name evidence="5" type="ORF">BTW07_08715</name>
</gene>
<evidence type="ECO:0000313" key="6">
    <source>
        <dbReference type="Proteomes" id="UP000186878"/>
    </source>
</evidence>
<evidence type="ECO:0000259" key="4">
    <source>
        <dbReference type="PROSITE" id="PS50887"/>
    </source>
</evidence>
<dbReference type="GO" id="GO:0043709">
    <property type="term" value="P:cell adhesion involved in single-species biofilm formation"/>
    <property type="evidence" value="ECO:0007669"/>
    <property type="project" value="TreeGrafter"/>
</dbReference>
<dbReference type="GO" id="GO:0052621">
    <property type="term" value="F:diguanylate cyclase activity"/>
    <property type="evidence" value="ECO:0007669"/>
    <property type="project" value="UniProtKB-EC"/>
</dbReference>
<evidence type="ECO:0000256" key="1">
    <source>
        <dbReference type="ARBA" id="ARBA00001946"/>
    </source>
</evidence>
<dbReference type="NCBIfam" id="TIGR00254">
    <property type="entry name" value="GGDEF"/>
    <property type="match status" value="1"/>
</dbReference>
<keyword evidence="3" id="KW-0812">Transmembrane</keyword>
<reference evidence="5 6" key="1">
    <citation type="submission" date="2016-12" db="EMBL/GenBank/DDBJ databases">
        <title>Draft genome sequences of strains Salinicola socius SMB35, Salinicola sp. MH3R3-1 and Chromohalobacter sp. SMB17 from the Verkhnekamsk potash mining region of Russia.</title>
        <authorList>
            <person name="Mavrodi D.V."/>
            <person name="Olsson B.E."/>
            <person name="Korsakova E.S."/>
            <person name="Pyankova A."/>
            <person name="Mavrodi O.V."/>
            <person name="Plotnikova E.G."/>
        </authorList>
    </citation>
    <scope>NUCLEOTIDE SEQUENCE [LARGE SCALE GENOMIC DNA]</scope>
    <source>
        <strain evidence="5 6">SMB35</strain>
    </source>
</reference>
<dbReference type="SMART" id="SM00267">
    <property type="entry name" value="GGDEF"/>
    <property type="match status" value="1"/>
</dbReference>
<dbReference type="InterPro" id="IPR029787">
    <property type="entry name" value="Nucleotide_cyclase"/>
</dbReference>
<dbReference type="CDD" id="cd01949">
    <property type="entry name" value="GGDEF"/>
    <property type="match status" value="1"/>
</dbReference>
<dbReference type="GO" id="GO:0005886">
    <property type="term" value="C:plasma membrane"/>
    <property type="evidence" value="ECO:0007669"/>
    <property type="project" value="TreeGrafter"/>
</dbReference>
<dbReference type="Proteomes" id="UP000186878">
    <property type="component" value="Unassembled WGS sequence"/>
</dbReference>
<organism evidence="5 6">
    <name type="scientific">Salinicola socius</name>
    <dbReference type="NCBI Taxonomy" id="404433"/>
    <lineage>
        <taxon>Bacteria</taxon>
        <taxon>Pseudomonadati</taxon>
        <taxon>Pseudomonadota</taxon>
        <taxon>Gammaproteobacteria</taxon>
        <taxon>Oceanospirillales</taxon>
        <taxon>Halomonadaceae</taxon>
        <taxon>Salinicola</taxon>
    </lineage>
</organism>
<protein>
    <recommendedName>
        <fullName evidence="2">diguanylate cyclase</fullName>
        <ecNumber evidence="2">2.7.7.65</ecNumber>
    </recommendedName>
</protein>
<comment type="caution">
    <text evidence="5">The sequence shown here is derived from an EMBL/GenBank/DDBJ whole genome shotgun (WGS) entry which is preliminary data.</text>
</comment>
<dbReference type="Pfam" id="PF05230">
    <property type="entry name" value="MASE2"/>
    <property type="match status" value="1"/>
</dbReference>
<feature type="transmembrane region" description="Helical" evidence="3">
    <location>
        <begin position="124"/>
        <end position="143"/>
    </location>
</feature>
<keyword evidence="3" id="KW-0472">Membrane</keyword>
<dbReference type="RefSeq" id="WP_075569791.1">
    <property type="nucleotide sequence ID" value="NZ_MSDO01000010.1"/>
</dbReference>
<dbReference type="EC" id="2.7.7.65" evidence="2"/>